<organism evidence="7 8">
    <name type="scientific">Striga asiatica</name>
    <name type="common">Asiatic witchweed</name>
    <name type="synonym">Buchnera asiatica</name>
    <dbReference type="NCBI Taxonomy" id="4170"/>
    <lineage>
        <taxon>Eukaryota</taxon>
        <taxon>Viridiplantae</taxon>
        <taxon>Streptophyta</taxon>
        <taxon>Embryophyta</taxon>
        <taxon>Tracheophyta</taxon>
        <taxon>Spermatophyta</taxon>
        <taxon>Magnoliopsida</taxon>
        <taxon>eudicotyledons</taxon>
        <taxon>Gunneridae</taxon>
        <taxon>Pentapetalae</taxon>
        <taxon>asterids</taxon>
        <taxon>lamiids</taxon>
        <taxon>Lamiales</taxon>
        <taxon>Orobanchaceae</taxon>
        <taxon>Buchnereae</taxon>
        <taxon>Striga</taxon>
    </lineage>
</organism>
<accession>A0A5A7PKN2</accession>
<dbReference type="Proteomes" id="UP000325081">
    <property type="component" value="Unassembled WGS sequence"/>
</dbReference>
<keyword evidence="5" id="KW-0539">Nucleus</keyword>
<dbReference type="OrthoDB" id="596845at2759"/>
<dbReference type="EMBL" id="BKCP01004727">
    <property type="protein sequence ID" value="GER33264.1"/>
    <property type="molecule type" value="Genomic_DNA"/>
</dbReference>
<proteinExistence type="predicted"/>
<dbReference type="PROSITE" id="PS50863">
    <property type="entry name" value="B3"/>
    <property type="match status" value="1"/>
</dbReference>
<evidence type="ECO:0000256" key="4">
    <source>
        <dbReference type="ARBA" id="ARBA00023163"/>
    </source>
</evidence>
<keyword evidence="4" id="KW-0804">Transcription</keyword>
<keyword evidence="2" id="KW-0805">Transcription regulation</keyword>
<feature type="domain" description="TF-B3" evidence="6">
    <location>
        <begin position="1"/>
        <end position="72"/>
    </location>
</feature>
<sequence length="272" mass="31304">MADRSFIIRVEFDKFPITGNTWIVVAGLNAGSAIFQGGWGRFLLGNGVNVGDTILFDHVGLHIFNVFIFDDKGNIKSAPAKGDLPPYADEHVYLHDEYAEFVPAMTNNDDVQQMTAVFRGPEWSEQDVLVCYKLFFEKALALNEIHRPSVFNSIWTPLARDLSQLLGRSVENRAVREQIQRLRNHYNLFRKFLQRTRSKVHSESGEVRVNKFYSLYVWPEENPIERFLRTTGFKWHDKCMLVFEMREAAICFNDAIQAIFDVPSDVESSSDV</sequence>
<dbReference type="Gene3D" id="2.40.330.10">
    <property type="entry name" value="DNA-binding pseudobarrel domain"/>
    <property type="match status" value="1"/>
</dbReference>
<keyword evidence="3" id="KW-0238">DNA-binding</keyword>
<protein>
    <submittedName>
        <fullName evidence="7">Transcriptional factor B3 family protein</fullName>
    </submittedName>
</protein>
<dbReference type="GO" id="GO:0003677">
    <property type="term" value="F:DNA binding"/>
    <property type="evidence" value="ECO:0007669"/>
    <property type="project" value="UniProtKB-KW"/>
</dbReference>
<dbReference type="InterPro" id="IPR003340">
    <property type="entry name" value="B3_DNA-bd"/>
</dbReference>
<keyword evidence="8" id="KW-1185">Reference proteome</keyword>
<reference evidence="8" key="1">
    <citation type="journal article" date="2019" name="Curr. Biol.">
        <title>Genome Sequence of Striga asiatica Provides Insight into the Evolution of Plant Parasitism.</title>
        <authorList>
            <person name="Yoshida S."/>
            <person name="Kim S."/>
            <person name="Wafula E.K."/>
            <person name="Tanskanen J."/>
            <person name="Kim Y.M."/>
            <person name="Honaas L."/>
            <person name="Yang Z."/>
            <person name="Spallek T."/>
            <person name="Conn C.E."/>
            <person name="Ichihashi Y."/>
            <person name="Cheong K."/>
            <person name="Cui S."/>
            <person name="Der J.P."/>
            <person name="Gundlach H."/>
            <person name="Jiao Y."/>
            <person name="Hori C."/>
            <person name="Ishida J.K."/>
            <person name="Kasahara H."/>
            <person name="Kiba T."/>
            <person name="Kim M.S."/>
            <person name="Koo N."/>
            <person name="Laohavisit A."/>
            <person name="Lee Y.H."/>
            <person name="Lumba S."/>
            <person name="McCourt P."/>
            <person name="Mortimer J.C."/>
            <person name="Mutuku J.M."/>
            <person name="Nomura T."/>
            <person name="Sasaki-Sekimoto Y."/>
            <person name="Seto Y."/>
            <person name="Wang Y."/>
            <person name="Wakatake T."/>
            <person name="Sakakibara H."/>
            <person name="Demura T."/>
            <person name="Yamaguchi S."/>
            <person name="Yoneyama K."/>
            <person name="Manabe R.I."/>
            <person name="Nelson D.C."/>
            <person name="Schulman A.H."/>
            <person name="Timko M.P."/>
            <person name="dePamphilis C.W."/>
            <person name="Choi D."/>
            <person name="Shirasu K."/>
        </authorList>
    </citation>
    <scope>NUCLEOTIDE SEQUENCE [LARGE SCALE GENOMIC DNA]</scope>
    <source>
        <strain evidence="8">cv. UVA1</strain>
    </source>
</reference>
<evidence type="ECO:0000256" key="5">
    <source>
        <dbReference type="ARBA" id="ARBA00023242"/>
    </source>
</evidence>
<evidence type="ECO:0000313" key="7">
    <source>
        <dbReference type="EMBL" id="GER33264.1"/>
    </source>
</evidence>
<name>A0A5A7PKN2_STRAF</name>
<evidence type="ECO:0000256" key="3">
    <source>
        <dbReference type="ARBA" id="ARBA00023125"/>
    </source>
</evidence>
<evidence type="ECO:0000256" key="2">
    <source>
        <dbReference type="ARBA" id="ARBA00023015"/>
    </source>
</evidence>
<evidence type="ECO:0000259" key="6">
    <source>
        <dbReference type="PROSITE" id="PS50863"/>
    </source>
</evidence>
<dbReference type="SUPFAM" id="SSF101936">
    <property type="entry name" value="DNA-binding pseudobarrel domain"/>
    <property type="match status" value="1"/>
</dbReference>
<dbReference type="AlphaFoldDB" id="A0A5A7PKN2"/>
<comment type="caution">
    <text evidence="7">The sequence shown here is derived from an EMBL/GenBank/DDBJ whole genome shotgun (WGS) entry which is preliminary data.</text>
</comment>
<gene>
    <name evidence="7" type="ORF">STAS_09386</name>
</gene>
<dbReference type="InterPro" id="IPR015300">
    <property type="entry name" value="DNA-bd_pseudobarrel_sf"/>
</dbReference>
<evidence type="ECO:0000313" key="8">
    <source>
        <dbReference type="Proteomes" id="UP000325081"/>
    </source>
</evidence>
<comment type="subcellular location">
    <subcellularLocation>
        <location evidence="1">Nucleus</location>
    </subcellularLocation>
</comment>
<dbReference type="GO" id="GO:0005634">
    <property type="term" value="C:nucleus"/>
    <property type="evidence" value="ECO:0007669"/>
    <property type="project" value="UniProtKB-SubCell"/>
</dbReference>
<evidence type="ECO:0000256" key="1">
    <source>
        <dbReference type="ARBA" id="ARBA00004123"/>
    </source>
</evidence>